<feature type="transmembrane region" description="Helical" evidence="6">
    <location>
        <begin position="256"/>
        <end position="280"/>
    </location>
</feature>
<protein>
    <recommendedName>
        <fullName evidence="7">ABC3 transporter permease C-terminal domain-containing protein</fullName>
    </recommendedName>
</protein>
<feature type="domain" description="ABC3 transporter permease C-terminal" evidence="7">
    <location>
        <begin position="260"/>
        <end position="376"/>
    </location>
</feature>
<accession>A0A7G1Q8A3</accession>
<evidence type="ECO:0000256" key="1">
    <source>
        <dbReference type="ARBA" id="ARBA00004651"/>
    </source>
</evidence>
<evidence type="ECO:0000256" key="2">
    <source>
        <dbReference type="ARBA" id="ARBA00022475"/>
    </source>
</evidence>
<feature type="transmembrane region" description="Helical" evidence="6">
    <location>
        <begin position="416"/>
        <end position="439"/>
    </location>
</feature>
<dbReference type="InterPro" id="IPR003838">
    <property type="entry name" value="ABC3_permease_C"/>
</dbReference>
<keyword evidence="9" id="KW-1185">Reference proteome</keyword>
<sequence length="829" mass="91728">MKSLPLSLITLKRDWHSGEIKLIAVALIIAISAVTTVNFFVDRLQQAIEIESGSAIGSDLLIESRTSLSSEFTEKAKQLELQTANTLSFRTMMFVDDNLQLAEVKAVEKPYPLRGQLMIGDSLFDQAVKTKIIPSSGTAWLDPQLAQALNMEVGDTIELGELTLKIEKILLLEPDRGNQVFNIAPRLMINLADTKGTGLLLPGSQIFYRLLFAGAHQDILSYKKWAKDHLPEKSKMISVDDRRSKLRSALDRARQFLTLAALTSVFLAGIGIAIAARQYALRHQSNSAIMRALGASQGLIIRIYTLVMVWLGLITGFTGGGIAWVAQLVLSHYSSQMLGSELPPASLVPIFTGVLTGLIALLGFALPPLLQLKSVSPSQVLRHDEVALRQNTYLSYLGAIVAIGALVPWQSGQQALILYLLIGSFFIASILTITLWLLIRGLRKFQAKKAGIGWSYGIANIARRATSSTIQVVALGLGILVMLLLTIVRTDLLMSWQAELAPDTPNYFMINIQPDELGKIDHIFDQHHLTKPQIYPNIQGRLIAINDEPVRSEQYKNHRAQHLAAHEFHLTWTHYLQKDNKIIAGRWWSKPEEMFDQFSVEEELAHTLHIHLGDELTFQINNQKVTAPVTSLRSVEWNSFNPNFFVIASPGLLDSYPSTYMTSFYLPKDKKSLLTDFVKIFPSVTILDVQALMEQLRIIIKKITLAVEFIFTFTVAAGFIVLFATIQATHRERRYESAVFKALGASRGTILCALMAEFMALGAIAGAIAALGAIVLGHFVSVHVLHMTYHFNGWLLIIGLLVGSIGVCIAGLIGTRSVINTPPLETLRL</sequence>
<feature type="domain" description="ABC3 transporter permease C-terminal" evidence="7">
    <location>
        <begin position="709"/>
        <end position="822"/>
    </location>
</feature>
<dbReference type="KEGG" id="ntg:NSCAC_0488"/>
<feature type="transmembrane region" description="Helical" evidence="6">
    <location>
        <begin position="301"/>
        <end position="326"/>
    </location>
</feature>
<reference evidence="8 9" key="1">
    <citation type="submission" date="2020-03" db="EMBL/GenBank/DDBJ databases">
        <authorList>
            <person name="Picone N."/>
        </authorList>
    </citation>
    <scope>NUCLEOTIDE SEQUENCE [LARGE SCALE GENOMIC DNA]</scope>
    <source>
        <strain evidence="8">NSCAC1</strain>
    </source>
</reference>
<feature type="transmembrane region" description="Helical" evidence="6">
    <location>
        <begin position="703"/>
        <end position="726"/>
    </location>
</feature>
<comment type="subcellular location">
    <subcellularLocation>
        <location evidence="1">Cell membrane</location>
        <topology evidence="1">Multi-pass membrane protein</topology>
    </subcellularLocation>
</comment>
<name>A0A7G1Q8A3_9GAMM</name>
<dbReference type="EMBL" id="LR778175">
    <property type="protein sequence ID" value="CAB1275079.1"/>
    <property type="molecule type" value="Genomic_DNA"/>
</dbReference>
<feature type="transmembrane region" description="Helical" evidence="6">
    <location>
        <begin position="470"/>
        <end position="488"/>
    </location>
</feature>
<organism evidence="8 9">
    <name type="scientific">Candidatus Nitrosacidococcus tergens</name>
    <dbReference type="NCBI Taxonomy" id="553981"/>
    <lineage>
        <taxon>Bacteria</taxon>
        <taxon>Pseudomonadati</taxon>
        <taxon>Pseudomonadota</taxon>
        <taxon>Gammaproteobacteria</taxon>
        <taxon>Chromatiales</taxon>
        <taxon>Chromatiaceae</taxon>
        <taxon>Candidatus Nitrosacidococcus</taxon>
    </lineage>
</organism>
<dbReference type="RefSeq" id="WP_197744842.1">
    <property type="nucleotide sequence ID" value="NZ_LR778175.1"/>
</dbReference>
<dbReference type="PANTHER" id="PTHR30287:SF1">
    <property type="entry name" value="INNER MEMBRANE PROTEIN"/>
    <property type="match status" value="1"/>
</dbReference>
<proteinExistence type="predicted"/>
<feature type="transmembrane region" description="Helical" evidence="6">
    <location>
        <begin position="391"/>
        <end position="410"/>
    </location>
</feature>
<dbReference type="Proteomes" id="UP000516072">
    <property type="component" value="Chromosome"/>
</dbReference>
<evidence type="ECO:0000256" key="5">
    <source>
        <dbReference type="ARBA" id="ARBA00023136"/>
    </source>
</evidence>
<keyword evidence="3 6" id="KW-0812">Transmembrane</keyword>
<dbReference type="PANTHER" id="PTHR30287">
    <property type="entry name" value="MEMBRANE COMPONENT OF PREDICTED ABC SUPERFAMILY METABOLITE UPTAKE TRANSPORTER"/>
    <property type="match status" value="1"/>
</dbReference>
<gene>
    <name evidence="8" type="ORF">NSCAC_0488</name>
</gene>
<evidence type="ECO:0000256" key="3">
    <source>
        <dbReference type="ARBA" id="ARBA00022692"/>
    </source>
</evidence>
<evidence type="ECO:0000259" key="7">
    <source>
        <dbReference type="Pfam" id="PF02687"/>
    </source>
</evidence>
<evidence type="ECO:0000313" key="9">
    <source>
        <dbReference type="Proteomes" id="UP000516072"/>
    </source>
</evidence>
<feature type="transmembrane region" description="Helical" evidence="6">
    <location>
        <begin position="762"/>
        <end position="782"/>
    </location>
</feature>
<dbReference type="GO" id="GO:0005886">
    <property type="term" value="C:plasma membrane"/>
    <property type="evidence" value="ECO:0007669"/>
    <property type="project" value="UniProtKB-SubCell"/>
</dbReference>
<feature type="transmembrane region" description="Helical" evidence="6">
    <location>
        <begin position="20"/>
        <end position="41"/>
    </location>
</feature>
<dbReference type="Pfam" id="PF02687">
    <property type="entry name" value="FtsX"/>
    <property type="match status" value="2"/>
</dbReference>
<feature type="transmembrane region" description="Helical" evidence="6">
    <location>
        <begin position="794"/>
        <end position="819"/>
    </location>
</feature>
<dbReference type="AlphaFoldDB" id="A0A7G1Q8A3"/>
<dbReference type="InterPro" id="IPR038766">
    <property type="entry name" value="Membrane_comp_ABC_pdt"/>
</dbReference>
<evidence type="ECO:0000256" key="6">
    <source>
        <dbReference type="SAM" id="Phobius"/>
    </source>
</evidence>
<evidence type="ECO:0000313" key="8">
    <source>
        <dbReference type="EMBL" id="CAB1275079.1"/>
    </source>
</evidence>
<evidence type="ECO:0000256" key="4">
    <source>
        <dbReference type="ARBA" id="ARBA00022989"/>
    </source>
</evidence>
<keyword evidence="4 6" id="KW-1133">Transmembrane helix</keyword>
<keyword evidence="2" id="KW-1003">Cell membrane</keyword>
<feature type="transmembrane region" description="Helical" evidence="6">
    <location>
        <begin position="346"/>
        <end position="370"/>
    </location>
</feature>
<keyword evidence="5 6" id="KW-0472">Membrane</keyword>